<keyword evidence="5" id="KW-0804">Transcription</keyword>
<evidence type="ECO:0000256" key="6">
    <source>
        <dbReference type="ARBA" id="ARBA00023242"/>
    </source>
</evidence>
<protein>
    <recommendedName>
        <fullName evidence="3">Mediator of RNA polymerase II transcription subunit 6</fullName>
    </recommendedName>
    <alternativeName>
        <fullName evidence="7">Mediator complex subunit 6</fullName>
    </alternativeName>
</protein>
<comment type="caution">
    <text evidence="9">The sequence shown here is derived from an EMBL/GenBank/DDBJ whole genome shotgun (WGS) entry which is preliminary data.</text>
</comment>
<keyword evidence="6" id="KW-0539">Nucleus</keyword>
<dbReference type="InterPro" id="IPR007018">
    <property type="entry name" value="Mediator_Med6"/>
</dbReference>
<gene>
    <name evidence="9" type="ORF">D6C84_09509</name>
</gene>
<keyword evidence="4" id="KW-0805">Transcription regulation</keyword>
<feature type="compositionally biased region" description="Low complexity" evidence="8">
    <location>
        <begin position="401"/>
        <end position="415"/>
    </location>
</feature>
<accession>A0A4S9X670</accession>
<dbReference type="PANTHER" id="PTHR13104">
    <property type="entry name" value="MED-6-RELATED"/>
    <property type="match status" value="1"/>
</dbReference>
<dbReference type="GO" id="GO:0003712">
    <property type="term" value="F:transcription coregulator activity"/>
    <property type="evidence" value="ECO:0007669"/>
    <property type="project" value="InterPro"/>
</dbReference>
<comment type="similarity">
    <text evidence="2">Belongs to the Mediator complex subunit 6 family.</text>
</comment>
<dbReference type="AlphaFoldDB" id="A0A4S9X670"/>
<reference evidence="9 10" key="1">
    <citation type="submission" date="2018-10" db="EMBL/GenBank/DDBJ databases">
        <title>Fifty Aureobasidium pullulans genomes reveal a recombining polyextremotolerant generalist.</title>
        <authorList>
            <person name="Gostincar C."/>
            <person name="Turk M."/>
            <person name="Zajc J."/>
            <person name="Gunde-Cimerman N."/>
        </authorList>
    </citation>
    <scope>NUCLEOTIDE SEQUENCE [LARGE SCALE GENOMIC DNA]</scope>
    <source>
        <strain evidence="9 10">EXF-3403</strain>
    </source>
</reference>
<evidence type="ECO:0000313" key="9">
    <source>
        <dbReference type="EMBL" id="THZ74057.1"/>
    </source>
</evidence>
<name>A0A4S9X670_AURPU</name>
<feature type="compositionally biased region" description="Basic residues" evidence="8">
    <location>
        <begin position="385"/>
        <end position="398"/>
    </location>
</feature>
<dbReference type="Proteomes" id="UP000310039">
    <property type="component" value="Unassembled WGS sequence"/>
</dbReference>
<evidence type="ECO:0000256" key="8">
    <source>
        <dbReference type="SAM" id="MobiDB-lite"/>
    </source>
</evidence>
<sequence length="415" mass="45546">MNRQGLERKAGGTNAGLGKAFPRRLIQPYSASRLPAEVATAWRRHALMFEQQLEQELPLNTRGIEEGAVVTLSQQWQTHGMARRWTKCSSGGQRSFSGGGEFTKTLSPFFDHTTKNGLLWKQTEVNPHMWELVRTRQALETRLKQTNGVEYMIVGEPQPNTDPALGPDTGIWVIRKQDRRKRPPQADEITVLGTYYLVGENLYQAPSVYDIVGNHLLSAMNSLTKFAQSAAPLPLYTPATGYTYFPPTTTKTLAASQALSSTSREASTAPTPADVPAAAATLDSAVQSKTTQDADPRAQMALFESFNMMLHYGDEYMDENPLRGEPGNFTFSATKHHVRAKAEAAEAAKVKEAELAKKLEEARLAAQATPFASAAAKKDDEEKTKKKVRDKIKKRRSKGLATNPSTPASPATPAS</sequence>
<organism evidence="9 10">
    <name type="scientific">Aureobasidium pullulans</name>
    <name type="common">Black yeast</name>
    <name type="synonym">Pullularia pullulans</name>
    <dbReference type="NCBI Taxonomy" id="5580"/>
    <lineage>
        <taxon>Eukaryota</taxon>
        <taxon>Fungi</taxon>
        <taxon>Dikarya</taxon>
        <taxon>Ascomycota</taxon>
        <taxon>Pezizomycotina</taxon>
        <taxon>Dothideomycetes</taxon>
        <taxon>Dothideomycetidae</taxon>
        <taxon>Dothideales</taxon>
        <taxon>Saccotheciaceae</taxon>
        <taxon>Aureobasidium</taxon>
    </lineage>
</organism>
<evidence type="ECO:0000256" key="5">
    <source>
        <dbReference type="ARBA" id="ARBA00023163"/>
    </source>
</evidence>
<dbReference type="GO" id="GO:0006357">
    <property type="term" value="P:regulation of transcription by RNA polymerase II"/>
    <property type="evidence" value="ECO:0007669"/>
    <property type="project" value="InterPro"/>
</dbReference>
<evidence type="ECO:0000256" key="7">
    <source>
        <dbReference type="ARBA" id="ARBA00031259"/>
    </source>
</evidence>
<evidence type="ECO:0000256" key="3">
    <source>
        <dbReference type="ARBA" id="ARBA00020634"/>
    </source>
</evidence>
<feature type="region of interest" description="Disordered" evidence="8">
    <location>
        <begin position="367"/>
        <end position="415"/>
    </location>
</feature>
<dbReference type="InterPro" id="IPR038566">
    <property type="entry name" value="Mediator_Med6_sf"/>
</dbReference>
<comment type="subcellular location">
    <subcellularLocation>
        <location evidence="1">Nucleus</location>
    </subcellularLocation>
</comment>
<evidence type="ECO:0000256" key="2">
    <source>
        <dbReference type="ARBA" id="ARBA00007526"/>
    </source>
</evidence>
<dbReference type="EMBL" id="QZBT01000238">
    <property type="protein sequence ID" value="THZ74057.1"/>
    <property type="molecule type" value="Genomic_DNA"/>
</dbReference>
<evidence type="ECO:0000256" key="1">
    <source>
        <dbReference type="ARBA" id="ARBA00004123"/>
    </source>
</evidence>
<evidence type="ECO:0000256" key="4">
    <source>
        <dbReference type="ARBA" id="ARBA00023015"/>
    </source>
</evidence>
<evidence type="ECO:0000313" key="10">
    <source>
        <dbReference type="Proteomes" id="UP000310039"/>
    </source>
</evidence>
<dbReference type="Gene3D" id="3.10.450.580">
    <property type="entry name" value="Mediator complex, subunit Med6"/>
    <property type="match status" value="1"/>
</dbReference>
<dbReference type="Pfam" id="PF04934">
    <property type="entry name" value="Med6"/>
    <property type="match status" value="1"/>
</dbReference>
<proteinExistence type="inferred from homology"/>
<dbReference type="GO" id="GO:0016592">
    <property type="term" value="C:mediator complex"/>
    <property type="evidence" value="ECO:0007669"/>
    <property type="project" value="InterPro"/>
</dbReference>